<proteinExistence type="inferred from homology"/>
<protein>
    <submittedName>
        <fullName evidence="8">Molybdate transport system substrate-binding protein</fullName>
    </submittedName>
</protein>
<feature type="signal peptide" evidence="7">
    <location>
        <begin position="1"/>
        <end position="24"/>
    </location>
</feature>
<feature type="binding site" evidence="5">
    <location>
        <position position="88"/>
    </location>
    <ligand>
        <name>molybdate</name>
        <dbReference type="ChEBI" id="CHEBI:36264"/>
    </ligand>
</feature>
<sequence length="277" mass="29027">MKKQLLALCTSLGLLLTACSGTPAAPQAAQPAPATSASESPAAPAAPTEKAEILVSAAASLTDALNELKSTFEADNPGITVSYNFGSSGKLAQQIGQGAPSDVFLSASAKDMNGLEEKQLITKDTRQDFTKNELVLITGASSSVTIDSFEKLTDASLKHIAVGEPETVPAGRYAKEVMDTLKIGDSVKDRLVYGSDVRQVLTFVESGNAEVGIVYASDALISKNVKVLATAKSEWHKPIVYPGAVVAASEHADAAKTFLSYLTSDKGKEILKKYGFQ</sequence>
<evidence type="ECO:0000313" key="8">
    <source>
        <dbReference type="EMBL" id="SFJ76839.1"/>
    </source>
</evidence>
<evidence type="ECO:0000313" key="9">
    <source>
        <dbReference type="Proteomes" id="UP000198915"/>
    </source>
</evidence>
<dbReference type="CDD" id="cd13537">
    <property type="entry name" value="PBP2_YvgL_like"/>
    <property type="match status" value="1"/>
</dbReference>
<feature type="chain" id="PRO_5011555455" evidence="7">
    <location>
        <begin position="25"/>
        <end position="277"/>
    </location>
</feature>
<feature type="compositionally biased region" description="Low complexity" evidence="6">
    <location>
        <begin position="25"/>
        <end position="48"/>
    </location>
</feature>
<dbReference type="PANTHER" id="PTHR30632:SF0">
    <property type="entry name" value="SULFATE-BINDING PROTEIN"/>
    <property type="match status" value="1"/>
</dbReference>
<accession>A0A1I3U2S5</accession>
<dbReference type="GO" id="GO:0015689">
    <property type="term" value="P:molybdate ion transport"/>
    <property type="evidence" value="ECO:0007669"/>
    <property type="project" value="InterPro"/>
</dbReference>
<feature type="binding site" evidence="5">
    <location>
        <position position="215"/>
    </location>
    <ligand>
        <name>molybdate</name>
        <dbReference type="ChEBI" id="CHEBI:36264"/>
    </ligand>
</feature>
<evidence type="ECO:0000256" key="1">
    <source>
        <dbReference type="ARBA" id="ARBA00009175"/>
    </source>
</evidence>
<reference evidence="9" key="1">
    <citation type="submission" date="2016-10" db="EMBL/GenBank/DDBJ databases">
        <authorList>
            <person name="Varghese N."/>
            <person name="Submissions S."/>
        </authorList>
    </citation>
    <scope>NUCLEOTIDE SEQUENCE [LARGE SCALE GENOMIC DNA]</scope>
    <source>
        <strain evidence="9">OK042</strain>
    </source>
</reference>
<dbReference type="PROSITE" id="PS51257">
    <property type="entry name" value="PROKAR_LIPOPROTEIN"/>
    <property type="match status" value="1"/>
</dbReference>
<evidence type="ECO:0000256" key="7">
    <source>
        <dbReference type="SAM" id="SignalP"/>
    </source>
</evidence>
<evidence type="ECO:0000256" key="6">
    <source>
        <dbReference type="SAM" id="MobiDB-lite"/>
    </source>
</evidence>
<feature type="region of interest" description="Disordered" evidence="6">
    <location>
        <begin position="25"/>
        <end position="49"/>
    </location>
</feature>
<dbReference type="FunFam" id="3.40.190.10:FF:000035">
    <property type="entry name" value="Molybdate ABC transporter substrate-binding protein"/>
    <property type="match status" value="1"/>
</dbReference>
<organism evidence="8 9">
    <name type="scientific">Brevibacillus centrosporus</name>
    <dbReference type="NCBI Taxonomy" id="54910"/>
    <lineage>
        <taxon>Bacteria</taxon>
        <taxon>Bacillati</taxon>
        <taxon>Bacillota</taxon>
        <taxon>Bacilli</taxon>
        <taxon>Bacillales</taxon>
        <taxon>Paenibacillaceae</taxon>
        <taxon>Brevibacillus</taxon>
    </lineage>
</organism>
<feature type="binding site" evidence="5">
    <location>
        <position position="170"/>
    </location>
    <ligand>
        <name>molybdate</name>
        <dbReference type="ChEBI" id="CHEBI:36264"/>
    </ligand>
</feature>
<name>A0A1I3U2S5_9BACL</name>
<dbReference type="InterPro" id="IPR050682">
    <property type="entry name" value="ModA/WtpA"/>
</dbReference>
<keyword evidence="2 5" id="KW-0500">Molybdenum</keyword>
<dbReference type="SUPFAM" id="SSF53850">
    <property type="entry name" value="Periplasmic binding protein-like II"/>
    <property type="match status" value="1"/>
</dbReference>
<dbReference type="InterPro" id="IPR041879">
    <property type="entry name" value="YvgL-like_PBP2"/>
</dbReference>
<dbReference type="NCBIfam" id="TIGR01256">
    <property type="entry name" value="modA"/>
    <property type="match status" value="1"/>
</dbReference>
<keyword evidence="4 7" id="KW-0732">Signal</keyword>
<dbReference type="PANTHER" id="PTHR30632">
    <property type="entry name" value="MOLYBDATE-BINDING PERIPLASMIC PROTEIN"/>
    <property type="match status" value="1"/>
</dbReference>
<evidence type="ECO:0000256" key="5">
    <source>
        <dbReference type="PIRSR" id="PIRSR004846-1"/>
    </source>
</evidence>
<dbReference type="Pfam" id="PF13531">
    <property type="entry name" value="SBP_bac_11"/>
    <property type="match status" value="1"/>
</dbReference>
<dbReference type="PIRSF" id="PIRSF004846">
    <property type="entry name" value="ModA"/>
    <property type="match status" value="1"/>
</dbReference>
<evidence type="ECO:0000256" key="3">
    <source>
        <dbReference type="ARBA" id="ARBA00022723"/>
    </source>
</evidence>
<dbReference type="InterPro" id="IPR005950">
    <property type="entry name" value="ModA"/>
</dbReference>
<dbReference type="Gene3D" id="3.40.190.10">
    <property type="entry name" value="Periplasmic binding protein-like II"/>
    <property type="match status" value="2"/>
</dbReference>
<dbReference type="STRING" id="1884381.SAMN05518846_105199"/>
<dbReference type="Proteomes" id="UP000198915">
    <property type="component" value="Unassembled WGS sequence"/>
</dbReference>
<dbReference type="EMBL" id="FORT01000005">
    <property type="protein sequence ID" value="SFJ76839.1"/>
    <property type="molecule type" value="Genomic_DNA"/>
</dbReference>
<dbReference type="GO" id="GO:1901359">
    <property type="term" value="F:tungstate binding"/>
    <property type="evidence" value="ECO:0007669"/>
    <property type="project" value="UniProtKB-ARBA"/>
</dbReference>
<evidence type="ECO:0000256" key="2">
    <source>
        <dbReference type="ARBA" id="ARBA00022505"/>
    </source>
</evidence>
<keyword evidence="9" id="KW-1185">Reference proteome</keyword>
<dbReference type="AlphaFoldDB" id="A0A1I3U2S5"/>
<dbReference type="RefSeq" id="WP_092268090.1">
    <property type="nucleotide sequence ID" value="NZ_BJOE01000003.1"/>
</dbReference>
<feature type="binding site" evidence="5">
    <location>
        <position position="197"/>
    </location>
    <ligand>
        <name>molybdate</name>
        <dbReference type="ChEBI" id="CHEBI:36264"/>
    </ligand>
</feature>
<feature type="binding site" evidence="5">
    <location>
        <position position="60"/>
    </location>
    <ligand>
        <name>molybdate</name>
        <dbReference type="ChEBI" id="CHEBI:36264"/>
    </ligand>
</feature>
<evidence type="ECO:0000256" key="4">
    <source>
        <dbReference type="ARBA" id="ARBA00022729"/>
    </source>
</evidence>
<dbReference type="GO" id="GO:0030973">
    <property type="term" value="F:molybdate ion binding"/>
    <property type="evidence" value="ECO:0007669"/>
    <property type="project" value="TreeGrafter"/>
</dbReference>
<dbReference type="GO" id="GO:0046872">
    <property type="term" value="F:metal ion binding"/>
    <property type="evidence" value="ECO:0007669"/>
    <property type="project" value="UniProtKB-KW"/>
</dbReference>
<comment type="similarity">
    <text evidence="1">Belongs to the bacterial solute-binding protein ModA family.</text>
</comment>
<keyword evidence="3 5" id="KW-0479">Metal-binding</keyword>
<gene>
    <name evidence="8" type="ORF">SAMN05518846_105199</name>
</gene>